<name>A0A2S9WTA4_9FLAO</name>
<dbReference type="InterPro" id="IPR002909">
    <property type="entry name" value="IPT_dom"/>
</dbReference>
<dbReference type="Proteomes" id="UP000239532">
    <property type="component" value="Unassembled WGS sequence"/>
</dbReference>
<dbReference type="InterPro" id="IPR013783">
    <property type="entry name" value="Ig-like_fold"/>
</dbReference>
<protein>
    <recommendedName>
        <fullName evidence="1">IPT/TIG domain-containing protein</fullName>
    </recommendedName>
</protein>
<dbReference type="Gene3D" id="2.60.40.10">
    <property type="entry name" value="Immunoglobulins"/>
    <property type="match status" value="2"/>
</dbReference>
<accession>A0A2S9WTA4</accession>
<sequence>MGVSCEADLEIDQTVEEIKSAQPTITSISPTTAAVNSTVTIEGTFLNFATKAFIGDIEAQITSRITGQRLEIQVPNNALPGIVRIVTEQEKEASSTEQLSITYPEPTFTGTLPTEGFVNSTITIQGNALTSITDVKFGTVSGVIEFQEEQALVVRIPNNPGNVDITLTYLSSNGPVTQTIATGFEVILPQPTIGGFPSVFNRDQEVIVIGQDMNLITSGTVKREDANGMVLEEGDITFTTQSPTEVRFMVPSNILTGYVDVTLNFDGGGVITREGTPYINGQFAQIYEFDTTGIDVMAAESGRNPQPIRSINGNVEQPPFPGTQYFASELIQVTGSTQIRPRMHETAAEATADILDAGNYGDNPVLHFWMHTENTEPNLNIYIGGTGSANRRLFGDYQDVGPNNNIDLDLSQWNLYAVRVKNFIPDVNSTAGTFELRIARGSDTGGPAGSGSKFFNFDWFIVTDAVLTEFGAIDITDDFRPAG</sequence>
<dbReference type="InterPro" id="IPR014756">
    <property type="entry name" value="Ig_E-set"/>
</dbReference>
<comment type="caution">
    <text evidence="2">The sequence shown here is derived from an EMBL/GenBank/DDBJ whole genome shotgun (WGS) entry which is preliminary data.</text>
</comment>
<evidence type="ECO:0000313" key="3">
    <source>
        <dbReference type="Proteomes" id="UP000239532"/>
    </source>
</evidence>
<dbReference type="EMBL" id="MQUC01000003">
    <property type="protein sequence ID" value="PRP66704.1"/>
    <property type="molecule type" value="Genomic_DNA"/>
</dbReference>
<dbReference type="Pfam" id="PF01833">
    <property type="entry name" value="TIG"/>
    <property type="match status" value="2"/>
</dbReference>
<evidence type="ECO:0000259" key="1">
    <source>
        <dbReference type="Pfam" id="PF01833"/>
    </source>
</evidence>
<gene>
    <name evidence="2" type="ORF">BST86_06115</name>
</gene>
<reference evidence="2 3" key="1">
    <citation type="submission" date="2016-11" db="EMBL/GenBank/DDBJ databases">
        <title>Trade-off between light-utilization and light-protection in marine flavobacteria.</title>
        <authorList>
            <person name="Kumagai Y."/>
        </authorList>
    </citation>
    <scope>NUCLEOTIDE SEQUENCE [LARGE SCALE GENOMIC DNA]</scope>
    <source>
        <strain evidence="2 3">JCM 17109</strain>
    </source>
</reference>
<dbReference type="SUPFAM" id="SSF81296">
    <property type="entry name" value="E set domains"/>
    <property type="match status" value="2"/>
</dbReference>
<evidence type="ECO:0000313" key="2">
    <source>
        <dbReference type="EMBL" id="PRP66704.1"/>
    </source>
</evidence>
<organism evidence="2 3">
    <name type="scientific">Nonlabens agnitus</name>
    <dbReference type="NCBI Taxonomy" id="870484"/>
    <lineage>
        <taxon>Bacteria</taxon>
        <taxon>Pseudomonadati</taxon>
        <taxon>Bacteroidota</taxon>
        <taxon>Flavobacteriia</taxon>
        <taxon>Flavobacteriales</taxon>
        <taxon>Flavobacteriaceae</taxon>
        <taxon>Nonlabens</taxon>
    </lineage>
</organism>
<proteinExistence type="predicted"/>
<dbReference type="AlphaFoldDB" id="A0A2S9WTA4"/>
<feature type="domain" description="IPT/TIG" evidence="1">
    <location>
        <begin position="23"/>
        <end position="103"/>
    </location>
</feature>
<keyword evidence="3" id="KW-1185">Reference proteome</keyword>
<feature type="domain" description="IPT/TIG" evidence="1">
    <location>
        <begin position="106"/>
        <end position="171"/>
    </location>
</feature>